<feature type="compositionally biased region" description="Polar residues" evidence="1">
    <location>
        <begin position="145"/>
        <end position="156"/>
    </location>
</feature>
<evidence type="ECO:0008006" key="4">
    <source>
        <dbReference type="Google" id="ProtNLM"/>
    </source>
</evidence>
<dbReference type="Proteomes" id="UP000193749">
    <property type="component" value="Unassembled WGS sequence"/>
</dbReference>
<accession>A0A1X1EXW7</accession>
<feature type="region of interest" description="Disordered" evidence="1">
    <location>
        <begin position="142"/>
        <end position="166"/>
    </location>
</feature>
<feature type="region of interest" description="Disordered" evidence="1">
    <location>
        <begin position="1"/>
        <end position="20"/>
    </location>
</feature>
<keyword evidence="3" id="KW-1185">Reference proteome</keyword>
<dbReference type="AlphaFoldDB" id="A0A1X1EXW7"/>
<dbReference type="NCBIfam" id="NF040584">
    <property type="entry name" value="STY4534_fam"/>
    <property type="match status" value="1"/>
</dbReference>
<dbReference type="Pfam" id="PF12101">
    <property type="entry name" value="DUF3577"/>
    <property type="match status" value="1"/>
</dbReference>
<evidence type="ECO:0000313" key="3">
    <source>
        <dbReference type="Proteomes" id="UP000193749"/>
    </source>
</evidence>
<reference evidence="2 3" key="1">
    <citation type="journal article" date="2017" name="Antonie Van Leeuwenhoek">
        <title>Phylogenomic resolution of the bacterial genus Pantoea and its relationship with Erwinia and Tatumella.</title>
        <authorList>
            <person name="Palmer M."/>
            <person name="Steenkamp E.T."/>
            <person name="Coetzee M.P."/>
            <person name="Chan W.Y."/>
            <person name="van Zyl E."/>
            <person name="De Maayer P."/>
            <person name="Coutinho T.A."/>
            <person name="Blom J."/>
            <person name="Smits T.H."/>
            <person name="Duffy B."/>
            <person name="Venter S.N."/>
        </authorList>
    </citation>
    <scope>NUCLEOTIDE SEQUENCE [LARGE SCALE GENOMIC DNA]</scope>
    <source>
        <strain evidence="2 3">LMG 2657</strain>
    </source>
</reference>
<protein>
    <recommendedName>
        <fullName evidence="4">DUF3577 domain-containing protein</fullName>
    </recommendedName>
</protein>
<name>A0A1X1EXW7_PANCY</name>
<dbReference type="STRING" id="55209.HA50_16615"/>
<evidence type="ECO:0000256" key="1">
    <source>
        <dbReference type="SAM" id="MobiDB-lite"/>
    </source>
</evidence>
<dbReference type="RefSeq" id="WP_084876699.1">
    <property type="nucleotide sequence ID" value="NZ_JAGGMY010000001.1"/>
</dbReference>
<gene>
    <name evidence="2" type="ORF">HA50_16615</name>
</gene>
<proteinExistence type="predicted"/>
<dbReference type="EMBL" id="MLJI01000001">
    <property type="protein sequence ID" value="ORM94876.1"/>
    <property type="molecule type" value="Genomic_DNA"/>
</dbReference>
<evidence type="ECO:0000313" key="2">
    <source>
        <dbReference type="EMBL" id="ORM94876.1"/>
    </source>
</evidence>
<comment type="caution">
    <text evidence="2">The sequence shown here is derived from an EMBL/GenBank/DDBJ whole genome shotgun (WGS) entry which is preliminary data.</text>
</comment>
<dbReference type="OrthoDB" id="6402776at2"/>
<dbReference type="InterPro" id="IPR021960">
    <property type="entry name" value="DUF3577"/>
</dbReference>
<organism evidence="2 3">
    <name type="scientific">Pantoea cypripedii</name>
    <name type="common">Pectobacterium cypripedii</name>
    <name type="synonym">Erwinia cypripedii</name>
    <dbReference type="NCBI Taxonomy" id="55209"/>
    <lineage>
        <taxon>Bacteria</taxon>
        <taxon>Pseudomonadati</taxon>
        <taxon>Pseudomonadota</taxon>
        <taxon>Gammaproteobacteria</taxon>
        <taxon>Enterobacterales</taxon>
        <taxon>Erwiniaceae</taxon>
        <taxon>Pantoea</taxon>
    </lineage>
</organism>
<sequence length="166" mass="17838">MTANTTTPTPVSNGSGSGTQQKKEYFNLNVSGIGYLNSIRRVQNGNGEFTCAVINALTGPTDNASYTRFDVTIAGADNTKLINRCQKAVDEEEKVLIGFVLSGLKADVFTLQTGDHAGESRPSLKARLIKVEFIRKGQEVVYQAPNASQTPESGSSAPKEYDPNSF</sequence>